<protein>
    <recommendedName>
        <fullName evidence="3">DUF4760 domain-containing protein</fullName>
    </recommendedName>
</protein>
<keyword evidence="1" id="KW-1133">Transmembrane helix</keyword>
<accession>E1YBW9</accession>
<reference evidence="2" key="1">
    <citation type="journal article" date="2011" name="Environ. Microbiol.">
        <title>Genomic insights into the metabolic potential of the polycyclic aromatic hydrocarbon degrading sulfate-reducing Deltaproteobacterium N47.</title>
        <authorList>
            <person name="Bergmann F."/>
            <person name="Selesi D."/>
            <person name="Weinmaier T."/>
            <person name="Tischler P."/>
            <person name="Rattei T."/>
            <person name="Meckenstock R.U."/>
        </authorList>
    </citation>
    <scope>NUCLEOTIDE SEQUENCE</scope>
</reference>
<evidence type="ECO:0000256" key="1">
    <source>
        <dbReference type="SAM" id="Phobius"/>
    </source>
</evidence>
<organism evidence="2">
    <name type="scientific">uncultured Desulfobacterium sp</name>
    <dbReference type="NCBI Taxonomy" id="201089"/>
    <lineage>
        <taxon>Bacteria</taxon>
        <taxon>Pseudomonadati</taxon>
        <taxon>Thermodesulfobacteriota</taxon>
        <taxon>Desulfobacteria</taxon>
        <taxon>Desulfobacterales</taxon>
        <taxon>Desulfobacteriaceae</taxon>
        <taxon>Desulfobacterium</taxon>
        <taxon>environmental samples</taxon>
    </lineage>
</organism>
<keyword evidence="1" id="KW-0472">Membrane</keyword>
<gene>
    <name evidence="2" type="ORF">N47_G33870</name>
</gene>
<keyword evidence="1" id="KW-0812">Transmembrane</keyword>
<sequence>MCDFMQNLQTIFCKIDWTAVAGIWMAILATIALNTWRRQIKAQKYVDFLDELTDTVHNFILSMSGPVTALKFAKISIDSYSHVYKDSDDQKNIGVVEFIKKDGRDTRESIQKQLKPVRPILSKMKSLVAKGQILGIKNYLNCQNACDMLEWFFNQIEAFSSIIGSTNLYWENPEVQKTLDKILTVDSEQIFKNMAEQNSKYLLFAKQAYNAI</sequence>
<feature type="transmembrane region" description="Helical" evidence="1">
    <location>
        <begin position="17"/>
        <end position="36"/>
    </location>
</feature>
<proteinExistence type="predicted"/>
<evidence type="ECO:0000313" key="2">
    <source>
        <dbReference type="EMBL" id="CBX28063.1"/>
    </source>
</evidence>
<name>E1YBW9_9BACT</name>
<dbReference type="AlphaFoldDB" id="E1YBW9"/>
<dbReference type="EMBL" id="FR695868">
    <property type="protein sequence ID" value="CBX28063.1"/>
    <property type="molecule type" value="Genomic_DNA"/>
</dbReference>
<evidence type="ECO:0008006" key="3">
    <source>
        <dbReference type="Google" id="ProtNLM"/>
    </source>
</evidence>